<sequence>MAFAALYMGSCSGHGAGAGGSWMPGPGGGATTPCSPGNLPSITHLPGPVHDAMATWLPTPLLPLTPLGAARNVFINGIIPIVDQDLLTPHPTLSVYAVTRTVGKCTIVAPANAWWCHTYTGVGTVAGREPPIGHARKAIATTLSVWINGRRACRVGDPLGDFTTAFPCRSLISAGSPNVIIGV</sequence>
<dbReference type="GeneID" id="10328260"/>
<dbReference type="EMBL" id="GU071108">
    <property type="protein sequence ID" value="ADO99695.1"/>
    <property type="molecule type" value="Genomic_DNA"/>
</dbReference>
<keyword evidence="2" id="KW-1185">Reference proteome</keyword>
<dbReference type="RefSeq" id="YP_004323695.1">
    <property type="nucleotide sequence ID" value="NC_015285.1"/>
</dbReference>
<name>E3SQX5_9CAUD</name>
<evidence type="ECO:0000313" key="2">
    <source>
        <dbReference type="Proteomes" id="UP000006537"/>
    </source>
</evidence>
<evidence type="ECO:0000313" key="1">
    <source>
        <dbReference type="EMBL" id="ADO99695.1"/>
    </source>
</evidence>
<gene>
    <name evidence="1" type="ORF">Syn33_088</name>
</gene>
<protein>
    <submittedName>
        <fullName evidence="1">Uncharacterized protein</fullName>
    </submittedName>
</protein>
<accession>E3SQX5</accession>
<organism evidence="1 2">
    <name type="scientific">Prochlorococcus phage Syn33</name>
    <dbReference type="NCBI Taxonomy" id="444878"/>
    <lineage>
        <taxon>Viruses</taxon>
        <taxon>Duplodnaviria</taxon>
        <taxon>Heunggongvirae</taxon>
        <taxon>Uroviricota</taxon>
        <taxon>Caudoviricetes</taxon>
        <taxon>Pantevenvirales</taxon>
        <taxon>Kyanoviridae</taxon>
        <taxon>Brizovirus</taxon>
        <taxon>Brizovirus syn33</taxon>
    </lineage>
</organism>
<dbReference type="OrthoDB" id="19998at10239"/>
<reference evidence="1 2" key="1">
    <citation type="journal article" date="2010" name="Environ. Microbiol.">
        <title>Genomic analysis of oceanic cyanobacterial myoviruses compared with T4-like myoviruses from diverse hosts and environments.</title>
        <authorList>
            <person name="Sullivan M.B."/>
            <person name="Huang K.H."/>
            <person name="Ignacio-Espinoza J.C."/>
            <person name="Berlin A.M."/>
            <person name="Kelly L."/>
            <person name="Weigele P.R."/>
            <person name="DeFrancesco A.S."/>
            <person name="Kern S.E."/>
            <person name="Thompson L.R."/>
            <person name="Young S."/>
            <person name="Yandava C."/>
            <person name="Fu R."/>
            <person name="Krastins B."/>
            <person name="Chase M."/>
            <person name="Sarracino D."/>
            <person name="Osburne M.S."/>
            <person name="Henn M.R."/>
            <person name="Chisholm S.W."/>
        </authorList>
    </citation>
    <scope>NUCLEOTIDE SEQUENCE [LARGE SCALE GENOMIC DNA]</scope>
    <source>
        <strain evidence="1">Syn33</strain>
    </source>
</reference>
<dbReference type="Gene3D" id="2.60.200.60">
    <property type="match status" value="1"/>
</dbReference>
<proteinExistence type="predicted"/>
<dbReference type="KEGG" id="vg:10328260"/>
<dbReference type="Proteomes" id="UP000006537">
    <property type="component" value="Segment"/>
</dbReference>